<evidence type="ECO:0000313" key="3">
    <source>
        <dbReference type="Proteomes" id="UP000235672"/>
    </source>
</evidence>
<keyword evidence="3" id="KW-1185">Reference proteome</keyword>
<protein>
    <recommendedName>
        <fullName evidence="1">Arm-like repeat domain-containing protein</fullName>
    </recommendedName>
</protein>
<name>A0A2J6PM24_9HELO</name>
<proteinExistence type="predicted"/>
<dbReference type="AlphaFoldDB" id="A0A2J6PM24"/>
<gene>
    <name evidence="2" type="ORF">NA56DRAFT_693640</name>
</gene>
<dbReference type="EMBL" id="KZ613517">
    <property type="protein sequence ID" value="PMD14936.1"/>
    <property type="molecule type" value="Genomic_DNA"/>
</dbReference>
<dbReference type="Proteomes" id="UP000235672">
    <property type="component" value="Unassembled WGS sequence"/>
</dbReference>
<dbReference type="Pfam" id="PF23948">
    <property type="entry name" value="ARM_5"/>
    <property type="match status" value="1"/>
</dbReference>
<accession>A0A2J6PM24</accession>
<dbReference type="STRING" id="1745343.A0A2J6PM24"/>
<dbReference type="InterPro" id="IPR056251">
    <property type="entry name" value="Arm_rpt_dom"/>
</dbReference>
<evidence type="ECO:0000259" key="1">
    <source>
        <dbReference type="Pfam" id="PF23948"/>
    </source>
</evidence>
<sequence length="121" mass="13524">MRQIGHPSRPLLTDDLVQRLGSTGTNPKERKALEALSREMIKIFRDEIRLSYVPEAAALAPVTSNSSYNDLLLAFNNAMINGTADGKILELELLNRFIFILHCAEGTKEVEMELGHVMRSV</sequence>
<dbReference type="OrthoDB" id="427518at2759"/>
<organism evidence="2 3">
    <name type="scientific">Hyaloscypha hepaticicola</name>
    <dbReference type="NCBI Taxonomy" id="2082293"/>
    <lineage>
        <taxon>Eukaryota</taxon>
        <taxon>Fungi</taxon>
        <taxon>Dikarya</taxon>
        <taxon>Ascomycota</taxon>
        <taxon>Pezizomycotina</taxon>
        <taxon>Leotiomycetes</taxon>
        <taxon>Helotiales</taxon>
        <taxon>Hyaloscyphaceae</taxon>
        <taxon>Hyaloscypha</taxon>
    </lineage>
</organism>
<feature type="domain" description="Arm-like repeat" evidence="1">
    <location>
        <begin position="7"/>
        <end position="120"/>
    </location>
</feature>
<evidence type="ECO:0000313" key="2">
    <source>
        <dbReference type="EMBL" id="PMD14936.1"/>
    </source>
</evidence>
<reference evidence="2 3" key="1">
    <citation type="submission" date="2016-05" db="EMBL/GenBank/DDBJ databases">
        <title>A degradative enzymes factory behind the ericoid mycorrhizal symbiosis.</title>
        <authorList>
            <consortium name="DOE Joint Genome Institute"/>
            <person name="Martino E."/>
            <person name="Morin E."/>
            <person name="Grelet G."/>
            <person name="Kuo A."/>
            <person name="Kohler A."/>
            <person name="Daghino S."/>
            <person name="Barry K."/>
            <person name="Choi C."/>
            <person name="Cichocki N."/>
            <person name="Clum A."/>
            <person name="Copeland A."/>
            <person name="Hainaut M."/>
            <person name="Haridas S."/>
            <person name="Labutti K."/>
            <person name="Lindquist E."/>
            <person name="Lipzen A."/>
            <person name="Khouja H.-R."/>
            <person name="Murat C."/>
            <person name="Ohm R."/>
            <person name="Olson A."/>
            <person name="Spatafora J."/>
            <person name="Veneault-Fourrey C."/>
            <person name="Henrissat B."/>
            <person name="Grigoriev I."/>
            <person name="Martin F."/>
            <person name="Perotto S."/>
        </authorList>
    </citation>
    <scope>NUCLEOTIDE SEQUENCE [LARGE SCALE GENOMIC DNA]</scope>
    <source>
        <strain evidence="2 3">UAMH 7357</strain>
    </source>
</reference>